<feature type="transmembrane region" description="Helical" evidence="1">
    <location>
        <begin position="196"/>
        <end position="217"/>
    </location>
</feature>
<gene>
    <name evidence="2" type="ORF">FOZ60_006425</name>
</gene>
<dbReference type="UniPathway" id="UPA00378"/>
<comment type="caution">
    <text evidence="2">The sequence shown here is derived from an EMBL/GenBank/DDBJ whole genome shotgun (WGS) entry which is preliminary data.</text>
</comment>
<keyword evidence="1" id="KW-0812">Transmembrane</keyword>
<dbReference type="AlphaFoldDB" id="A0A7J6PFC2"/>
<dbReference type="SUPFAM" id="SSF48317">
    <property type="entry name" value="Acid phosphatase/Vanadium-dependent haloperoxidase"/>
    <property type="match status" value="1"/>
</dbReference>
<proteinExistence type="predicted"/>
<dbReference type="InterPro" id="IPR036938">
    <property type="entry name" value="PAP2/HPO_sf"/>
</dbReference>
<keyword evidence="1" id="KW-0472">Membrane</keyword>
<dbReference type="EMBL" id="JABANP010000026">
    <property type="protein sequence ID" value="KAF4694903.1"/>
    <property type="molecule type" value="Genomic_DNA"/>
</dbReference>
<accession>A0A7J6PFC2</accession>
<evidence type="ECO:0000313" key="2">
    <source>
        <dbReference type="EMBL" id="KAF4694903.1"/>
    </source>
</evidence>
<dbReference type="OrthoDB" id="302705at2759"/>
<name>A0A7J6PFC2_PEROL</name>
<reference evidence="2 3" key="1">
    <citation type="submission" date="2020-04" db="EMBL/GenBank/DDBJ databases">
        <title>Perkinsus olseni comparative genomics.</title>
        <authorList>
            <person name="Bogema D.R."/>
        </authorList>
    </citation>
    <scope>NUCLEOTIDE SEQUENCE [LARGE SCALE GENOMIC DNA]</scope>
    <source>
        <strain evidence="2">00978-12</strain>
    </source>
</reference>
<evidence type="ECO:0000313" key="3">
    <source>
        <dbReference type="Proteomes" id="UP000541610"/>
    </source>
</evidence>
<protein>
    <recommendedName>
        <fullName evidence="4">Dolichyldiphosphatase 1</fullName>
    </recommendedName>
</protein>
<sequence>MGKVDACLPQWYVDSDSECPYGTHLAGDVTLPYDAGFLQGLSVMFGYIPYAAGIFLILIMFWRRGLHEYSIILFGIIVVVSNEFGWKHIVAQPRPVGSCCITCGMPSSHAVIATALWTILVLDFSYRVGQTPQGYSVSPSSFVSRFRTFLHAGHILPTASVISQDHFVVAAGFWSLALLPVPLSRVILKDHTAQQVFMAGIIGVVEAIIWFLLLLLLRVKTEEYAGHRWLKGCLIHNWPAPRCYVPLKSGDAVEGSGVVSPPSTEGLNSPFTTIIPGWLTLRWLLLQLTTSRSLRPERRRETFTAISFEESD</sequence>
<evidence type="ECO:0008006" key="4">
    <source>
        <dbReference type="Google" id="ProtNLM"/>
    </source>
</evidence>
<feature type="transmembrane region" description="Helical" evidence="1">
    <location>
        <begin position="69"/>
        <end position="86"/>
    </location>
</feature>
<organism evidence="2 3">
    <name type="scientific">Perkinsus olseni</name>
    <name type="common">Perkinsus atlanticus</name>
    <dbReference type="NCBI Taxonomy" id="32597"/>
    <lineage>
        <taxon>Eukaryota</taxon>
        <taxon>Sar</taxon>
        <taxon>Alveolata</taxon>
        <taxon>Perkinsozoa</taxon>
        <taxon>Perkinsea</taxon>
        <taxon>Perkinsida</taxon>
        <taxon>Perkinsidae</taxon>
        <taxon>Perkinsus</taxon>
    </lineage>
</organism>
<feature type="transmembrane region" description="Helical" evidence="1">
    <location>
        <begin position="41"/>
        <end position="62"/>
    </location>
</feature>
<dbReference type="Proteomes" id="UP000541610">
    <property type="component" value="Unassembled WGS sequence"/>
</dbReference>
<feature type="transmembrane region" description="Helical" evidence="1">
    <location>
        <begin position="166"/>
        <end position="184"/>
    </location>
</feature>
<dbReference type="Gene3D" id="1.20.144.10">
    <property type="entry name" value="Phosphatidic acid phosphatase type 2/haloperoxidase"/>
    <property type="match status" value="1"/>
</dbReference>
<evidence type="ECO:0000256" key="1">
    <source>
        <dbReference type="SAM" id="Phobius"/>
    </source>
</evidence>
<keyword evidence="1" id="KW-1133">Transmembrane helix</keyword>